<dbReference type="InterPro" id="IPR004358">
    <property type="entry name" value="Sig_transdc_His_kin-like_C"/>
</dbReference>
<feature type="domain" description="Response regulatory" evidence="22">
    <location>
        <begin position="1014"/>
        <end position="1130"/>
    </location>
</feature>
<evidence type="ECO:0000256" key="17">
    <source>
        <dbReference type="ARBA" id="ARBA00074306"/>
    </source>
</evidence>
<evidence type="ECO:0000259" key="22">
    <source>
        <dbReference type="PROSITE" id="PS50110"/>
    </source>
</evidence>
<feature type="domain" description="PAS" evidence="23">
    <location>
        <begin position="489"/>
        <end position="529"/>
    </location>
</feature>
<evidence type="ECO:0000256" key="11">
    <source>
        <dbReference type="ARBA" id="ARBA00022840"/>
    </source>
</evidence>
<keyword evidence="10 27" id="KW-0418">Kinase</keyword>
<proteinExistence type="inferred from homology"/>
<dbReference type="GO" id="GO:0000155">
    <property type="term" value="F:phosphorelay sensor kinase activity"/>
    <property type="evidence" value="ECO:0007669"/>
    <property type="project" value="InterPro"/>
</dbReference>
<dbReference type="PRINTS" id="PR00344">
    <property type="entry name" value="BCTRLSENSOR"/>
</dbReference>
<evidence type="ECO:0000256" key="10">
    <source>
        <dbReference type="ARBA" id="ARBA00022777"/>
    </source>
</evidence>
<dbReference type="PROSITE" id="PS50110">
    <property type="entry name" value="RESPONSE_REGULATORY"/>
    <property type="match status" value="2"/>
</dbReference>
<evidence type="ECO:0000256" key="4">
    <source>
        <dbReference type="ARBA" id="ARBA00012438"/>
    </source>
</evidence>
<dbReference type="GO" id="GO:0005886">
    <property type="term" value="C:plasma membrane"/>
    <property type="evidence" value="ECO:0007669"/>
    <property type="project" value="UniProtKB-SubCell"/>
</dbReference>
<feature type="domain" description="Response regulatory" evidence="22">
    <location>
        <begin position="867"/>
        <end position="988"/>
    </location>
</feature>
<evidence type="ECO:0000256" key="15">
    <source>
        <dbReference type="ARBA" id="ARBA00064003"/>
    </source>
</evidence>
<dbReference type="FunFam" id="3.30.565.10:FF:000010">
    <property type="entry name" value="Sensor histidine kinase RcsC"/>
    <property type="match status" value="1"/>
</dbReference>
<evidence type="ECO:0000256" key="1">
    <source>
        <dbReference type="ARBA" id="ARBA00000085"/>
    </source>
</evidence>
<sequence length="1275" mass="142580">MKHVSLRIKFLVLIILITSIPLILVGMSTYTTAQSTITEALVEKAYSKVRNNADNLSGWLNAMRSEIEGMSRVDIIRHGTDEERKAYLHIEASRAPSPYTMLAYASLYDTLEMPNGAKVGPWNKPWQDESRVGQATLTDPFVSLYSTHPYILIQVPVYGQDDAMIGAVYAAIDTKKMYEQYLNFRVGLSDEVIMYNAQGNLLYHPDMDYELKANLNTPELSYSKIAVQMLDNQRGYTEVKADNHQYMVFYSDVGLTHWKIGLRVAMNEFDQPLTSLFWQTVGAILLAEVVMTLLLWQLMNRLVIRIKRVLAVTEAASAGQFDTMPVPDDGGDEISQLSQSVNDMTVHLREMFDRLEAIINQNEYSIIGVDEEYRITYFNKAAERMLGYRAEEVLHQATPLLYMDPDNLREAAEALSLELGRTMPLDVTLLRELRRNQVSYEREWVLVHKDGTRIPVMHSSSAIRDRDGNTVGVVGISRDITKQKQEESIRNRLLAVLESAHDLIATFDQDCRLVYLNPAGRAMLGLEHETDLESALHDEVPASLEEALLSGMDYAQAHGYHESVAHLHTLDSRIIHVSKIIVTHEAAGEIFYSCIARDITETTRVYEELGIAKREAEEANQAKTVFLARMSHEIRTPLAGIIGLTRLLQKTELTPLQRDYADKTHSASEALLRIINDILDFSKVEAGKVELNAVSFNLEELLQKLGDILSVFVGGKEQFEFLIDLPRRLPAALIGDPLRLEQVLLNLCGNAVKFTNRGHVLLRIELPASESDGDVAVRFIIEDTGIGISQEQQSRLFESFSQGNAGTQRKYGGSGLGLVIAKSLVEMMGGAITFESVKGEGSRFEFTLNFAIQSSATSEAYQIGEYAVWVVEDYPLAQEHSSAMLEEMGLLPIVLPSWRLAFDRLKRAGIGALPDAVVLDFEMPDMYDDDTWHSFHAEAVAAGVSTVALTTTFGREELLKLPAEDRPDAILVKPVTRLTLYRALLPILKLHGNVWEAQEEPASEEREVVLPKGNILLAEDNAINQLVAVEQLREWGFTVEVAETGHEVLNKLEQRRWDLILMDIHMPEMDGDEAAAIIRTDARFDDLPIIALTANVIRQDHERYLQIGMNDVLTKPLQTDKMLHTVLKWIKPKEQEAAYHEAAAALETRPIAESEEAIALPTVPGIDMSAALARVSGKREILRHMLNVFVTDSGLFEQRFAEAIAERDYATARRLAHTLKGVAGNLSAAELAALADQLETLLKLPAEQIDLKEVHSTAACVYLVLKPMLAALSAK</sequence>
<organism evidence="27 28">
    <name type="scientific">Paenibacillus phyllosphaerae</name>
    <dbReference type="NCBI Taxonomy" id="274593"/>
    <lineage>
        <taxon>Bacteria</taxon>
        <taxon>Bacillati</taxon>
        <taxon>Bacillota</taxon>
        <taxon>Bacilli</taxon>
        <taxon>Bacillales</taxon>
        <taxon>Paenibacillaceae</taxon>
        <taxon>Paenibacillus</taxon>
    </lineage>
</organism>
<keyword evidence="28" id="KW-1185">Reference proteome</keyword>
<dbReference type="PROSITE" id="PS50113">
    <property type="entry name" value="PAC"/>
    <property type="match status" value="1"/>
</dbReference>
<evidence type="ECO:0000256" key="7">
    <source>
        <dbReference type="ARBA" id="ARBA00022679"/>
    </source>
</evidence>
<dbReference type="FunFam" id="1.10.287.130:FF:000002">
    <property type="entry name" value="Two-component osmosensing histidine kinase"/>
    <property type="match status" value="1"/>
</dbReference>
<dbReference type="SMART" id="SM00387">
    <property type="entry name" value="HATPase_c"/>
    <property type="match status" value="1"/>
</dbReference>
<dbReference type="Pfam" id="PF00512">
    <property type="entry name" value="HisKA"/>
    <property type="match status" value="1"/>
</dbReference>
<evidence type="ECO:0000256" key="19">
    <source>
        <dbReference type="PROSITE-ProRule" id="PRU00169"/>
    </source>
</evidence>
<feature type="transmembrane region" description="Helical" evidence="20">
    <location>
        <begin position="276"/>
        <end position="298"/>
    </location>
</feature>
<evidence type="ECO:0000256" key="14">
    <source>
        <dbReference type="ARBA" id="ARBA00023136"/>
    </source>
</evidence>
<accession>A0A7W5B0L1</accession>
<feature type="domain" description="HPt" evidence="26">
    <location>
        <begin position="1178"/>
        <end position="1272"/>
    </location>
</feature>
<dbReference type="SUPFAM" id="SSF55785">
    <property type="entry name" value="PYP-like sensor domain (PAS domain)"/>
    <property type="match status" value="2"/>
</dbReference>
<evidence type="ECO:0000256" key="20">
    <source>
        <dbReference type="SAM" id="Phobius"/>
    </source>
</evidence>
<keyword evidence="5" id="KW-1003">Cell membrane</keyword>
<dbReference type="AlphaFoldDB" id="A0A7W5B0L1"/>
<dbReference type="SUPFAM" id="SSF47226">
    <property type="entry name" value="Histidine-containing phosphotransfer domain, HPT domain"/>
    <property type="match status" value="1"/>
</dbReference>
<dbReference type="InterPro" id="IPR000014">
    <property type="entry name" value="PAS"/>
</dbReference>
<dbReference type="CDD" id="cd17546">
    <property type="entry name" value="REC_hyHK_CKI1_RcsC-like"/>
    <property type="match status" value="1"/>
</dbReference>
<dbReference type="SUPFAM" id="SSF52172">
    <property type="entry name" value="CheY-like"/>
    <property type="match status" value="2"/>
</dbReference>
<dbReference type="CDD" id="cd06225">
    <property type="entry name" value="HAMP"/>
    <property type="match status" value="1"/>
</dbReference>
<dbReference type="InterPro" id="IPR003660">
    <property type="entry name" value="HAMP_dom"/>
</dbReference>
<dbReference type="Pfam" id="PF00672">
    <property type="entry name" value="HAMP"/>
    <property type="match status" value="1"/>
</dbReference>
<comment type="similarity">
    <text evidence="3">In the N-terminal section; belongs to the phytochrome family.</text>
</comment>
<dbReference type="InterPro" id="IPR008207">
    <property type="entry name" value="Sig_transdc_His_kin_Hpt_dom"/>
</dbReference>
<dbReference type="InterPro" id="IPR001610">
    <property type="entry name" value="PAC"/>
</dbReference>
<dbReference type="InterPro" id="IPR011006">
    <property type="entry name" value="CheY-like_superfamily"/>
</dbReference>
<dbReference type="CDD" id="cd18773">
    <property type="entry name" value="PDC1_HK_sensor"/>
    <property type="match status" value="1"/>
</dbReference>
<dbReference type="SMART" id="SM00086">
    <property type="entry name" value="PAC"/>
    <property type="match status" value="2"/>
</dbReference>
<dbReference type="Proteomes" id="UP000570361">
    <property type="component" value="Unassembled WGS sequence"/>
</dbReference>
<dbReference type="PROSITE" id="PS50112">
    <property type="entry name" value="PAS"/>
    <property type="match status" value="2"/>
</dbReference>
<dbReference type="Pfam" id="PF02518">
    <property type="entry name" value="HATPase_c"/>
    <property type="match status" value="1"/>
</dbReference>
<evidence type="ECO:0000256" key="12">
    <source>
        <dbReference type="ARBA" id="ARBA00022989"/>
    </source>
</evidence>
<dbReference type="SMART" id="SM00448">
    <property type="entry name" value="REC"/>
    <property type="match status" value="2"/>
</dbReference>
<dbReference type="InterPro" id="IPR013656">
    <property type="entry name" value="PAS_4"/>
</dbReference>
<feature type="domain" description="PAS" evidence="23">
    <location>
        <begin position="351"/>
        <end position="422"/>
    </location>
</feature>
<feature type="domain" description="PAC" evidence="24">
    <location>
        <begin position="440"/>
        <end position="492"/>
    </location>
</feature>
<dbReference type="InterPro" id="IPR003661">
    <property type="entry name" value="HisK_dim/P_dom"/>
</dbReference>
<dbReference type="InterPro" id="IPR036641">
    <property type="entry name" value="HPT_dom_sf"/>
</dbReference>
<feature type="modified residue" description="4-aspartylphosphate" evidence="19">
    <location>
        <position position="920"/>
    </location>
</feature>
<dbReference type="InterPro" id="IPR000700">
    <property type="entry name" value="PAS-assoc_C"/>
</dbReference>
<feature type="domain" description="HAMP" evidence="25">
    <location>
        <begin position="300"/>
        <end position="353"/>
    </location>
</feature>
<dbReference type="Pfam" id="PF13426">
    <property type="entry name" value="PAS_9"/>
    <property type="match status" value="1"/>
</dbReference>
<evidence type="ECO:0000256" key="5">
    <source>
        <dbReference type="ARBA" id="ARBA00022475"/>
    </source>
</evidence>
<dbReference type="PROSITE" id="PS50885">
    <property type="entry name" value="HAMP"/>
    <property type="match status" value="1"/>
</dbReference>
<dbReference type="SMART" id="SM00073">
    <property type="entry name" value="HPT"/>
    <property type="match status" value="1"/>
</dbReference>
<evidence type="ECO:0000256" key="9">
    <source>
        <dbReference type="ARBA" id="ARBA00022741"/>
    </source>
</evidence>
<keyword evidence="6 19" id="KW-0597">Phosphoprotein</keyword>
<keyword evidence="11" id="KW-0067">ATP-binding</keyword>
<dbReference type="Gene3D" id="3.40.50.2300">
    <property type="match status" value="2"/>
</dbReference>
<dbReference type="Pfam" id="PF08448">
    <property type="entry name" value="PAS_4"/>
    <property type="match status" value="1"/>
</dbReference>
<dbReference type="InterPro" id="IPR035965">
    <property type="entry name" value="PAS-like_dom_sf"/>
</dbReference>
<evidence type="ECO:0000259" key="25">
    <source>
        <dbReference type="PROSITE" id="PS50885"/>
    </source>
</evidence>
<evidence type="ECO:0000256" key="13">
    <source>
        <dbReference type="ARBA" id="ARBA00023012"/>
    </source>
</evidence>
<dbReference type="NCBIfam" id="TIGR00229">
    <property type="entry name" value="sensory_box"/>
    <property type="match status" value="2"/>
</dbReference>
<keyword evidence="8 20" id="KW-0812">Transmembrane</keyword>
<evidence type="ECO:0000256" key="3">
    <source>
        <dbReference type="ARBA" id="ARBA00006402"/>
    </source>
</evidence>
<dbReference type="CDD" id="cd16922">
    <property type="entry name" value="HATPase_EvgS-ArcB-TorS-like"/>
    <property type="match status" value="1"/>
</dbReference>
<feature type="domain" description="Histidine kinase" evidence="21">
    <location>
        <begin position="629"/>
        <end position="852"/>
    </location>
</feature>
<evidence type="ECO:0000256" key="2">
    <source>
        <dbReference type="ARBA" id="ARBA00004651"/>
    </source>
</evidence>
<evidence type="ECO:0000313" key="27">
    <source>
        <dbReference type="EMBL" id="MBB3112192.1"/>
    </source>
</evidence>
<keyword evidence="9" id="KW-0547">Nucleotide-binding</keyword>
<dbReference type="SUPFAM" id="SSF47384">
    <property type="entry name" value="Homodimeric domain of signal transducing histidine kinase"/>
    <property type="match status" value="1"/>
</dbReference>
<dbReference type="SUPFAM" id="SSF55874">
    <property type="entry name" value="ATPase domain of HSP90 chaperone/DNA topoisomerase II/histidine kinase"/>
    <property type="match status" value="1"/>
</dbReference>
<dbReference type="EC" id="2.7.13.3" evidence="4"/>
<evidence type="ECO:0000256" key="6">
    <source>
        <dbReference type="ARBA" id="ARBA00022553"/>
    </source>
</evidence>
<evidence type="ECO:0000259" key="26">
    <source>
        <dbReference type="PROSITE" id="PS50894"/>
    </source>
</evidence>
<gene>
    <name evidence="27" type="ORF">FHS18_004278</name>
</gene>
<dbReference type="CDD" id="cd00082">
    <property type="entry name" value="HisKA"/>
    <property type="match status" value="1"/>
</dbReference>
<evidence type="ECO:0000313" key="28">
    <source>
        <dbReference type="Proteomes" id="UP000570361"/>
    </source>
</evidence>
<dbReference type="PANTHER" id="PTHR45339:SF1">
    <property type="entry name" value="HYBRID SIGNAL TRANSDUCTION HISTIDINE KINASE J"/>
    <property type="match status" value="1"/>
</dbReference>
<dbReference type="SUPFAM" id="SSF158472">
    <property type="entry name" value="HAMP domain-like"/>
    <property type="match status" value="1"/>
</dbReference>
<comment type="subunit">
    <text evidence="15">At low DSF concentrations, interacts with RpfF.</text>
</comment>
<dbReference type="Gene3D" id="1.20.120.160">
    <property type="entry name" value="HPT domain"/>
    <property type="match status" value="1"/>
</dbReference>
<dbReference type="SMART" id="SM00091">
    <property type="entry name" value="PAS"/>
    <property type="match status" value="2"/>
</dbReference>
<evidence type="ECO:0000259" key="21">
    <source>
        <dbReference type="PROSITE" id="PS50109"/>
    </source>
</evidence>
<dbReference type="RefSeq" id="WP_183602229.1">
    <property type="nucleotide sequence ID" value="NZ_JACHXK010000011.1"/>
</dbReference>
<dbReference type="Gene3D" id="6.10.340.10">
    <property type="match status" value="1"/>
</dbReference>
<dbReference type="Gene3D" id="3.30.565.10">
    <property type="entry name" value="Histidine kinase-like ATPase, C-terminal domain"/>
    <property type="match status" value="1"/>
</dbReference>
<feature type="modified residue" description="4-aspartylphosphate" evidence="19">
    <location>
        <position position="1063"/>
    </location>
</feature>
<keyword evidence="14 20" id="KW-0472">Membrane</keyword>
<dbReference type="PANTHER" id="PTHR45339">
    <property type="entry name" value="HYBRID SIGNAL TRANSDUCTION HISTIDINE KINASE J"/>
    <property type="match status" value="1"/>
</dbReference>
<dbReference type="SMART" id="SM00304">
    <property type="entry name" value="HAMP"/>
    <property type="match status" value="1"/>
</dbReference>
<comment type="subcellular location">
    <subcellularLocation>
        <location evidence="2">Cell membrane</location>
        <topology evidence="2">Multi-pass membrane protein</topology>
    </subcellularLocation>
</comment>
<dbReference type="CDD" id="cd00130">
    <property type="entry name" value="PAS"/>
    <property type="match status" value="1"/>
</dbReference>
<dbReference type="InterPro" id="IPR036097">
    <property type="entry name" value="HisK_dim/P_sf"/>
</dbReference>
<evidence type="ECO:0000256" key="16">
    <source>
        <dbReference type="ARBA" id="ARBA00068150"/>
    </source>
</evidence>
<dbReference type="CDD" id="cd12912">
    <property type="entry name" value="PDC2_MCP_like"/>
    <property type="match status" value="1"/>
</dbReference>
<dbReference type="EMBL" id="JACHXK010000011">
    <property type="protein sequence ID" value="MBB3112192.1"/>
    <property type="molecule type" value="Genomic_DNA"/>
</dbReference>
<dbReference type="Pfam" id="PF00072">
    <property type="entry name" value="Response_reg"/>
    <property type="match status" value="1"/>
</dbReference>
<dbReference type="Pfam" id="PF01627">
    <property type="entry name" value="Hpt"/>
    <property type="match status" value="1"/>
</dbReference>
<keyword evidence="7 27" id="KW-0808">Transferase</keyword>
<dbReference type="InterPro" id="IPR036890">
    <property type="entry name" value="HATPase_C_sf"/>
</dbReference>
<dbReference type="InterPro" id="IPR003594">
    <property type="entry name" value="HATPase_dom"/>
</dbReference>
<evidence type="ECO:0000256" key="18">
    <source>
        <dbReference type="PROSITE-ProRule" id="PRU00110"/>
    </source>
</evidence>
<feature type="modified residue" description="Phosphohistidine" evidence="18">
    <location>
        <position position="1217"/>
    </location>
</feature>
<dbReference type="InterPro" id="IPR001789">
    <property type="entry name" value="Sig_transdc_resp-reg_receiver"/>
</dbReference>
<comment type="catalytic activity">
    <reaction evidence="1">
        <text>ATP + protein L-histidine = ADP + protein N-phospho-L-histidine.</text>
        <dbReference type="EC" id="2.7.13.3"/>
    </reaction>
</comment>
<dbReference type="InterPro" id="IPR005467">
    <property type="entry name" value="His_kinase_dom"/>
</dbReference>
<reference evidence="27 28" key="1">
    <citation type="submission" date="2020-08" db="EMBL/GenBank/DDBJ databases">
        <title>Genomic Encyclopedia of Type Strains, Phase III (KMG-III): the genomes of soil and plant-associated and newly described type strains.</title>
        <authorList>
            <person name="Whitman W."/>
        </authorList>
    </citation>
    <scope>NUCLEOTIDE SEQUENCE [LARGE SCALE GENOMIC DNA]</scope>
    <source>
        <strain evidence="27 28">CECT 5862</strain>
    </source>
</reference>
<name>A0A7W5B0L1_9BACL</name>
<evidence type="ECO:0000259" key="23">
    <source>
        <dbReference type="PROSITE" id="PS50112"/>
    </source>
</evidence>
<dbReference type="Gene3D" id="1.10.287.130">
    <property type="match status" value="1"/>
</dbReference>
<keyword evidence="13" id="KW-0902">Two-component regulatory system</keyword>
<comment type="caution">
    <text evidence="27">The sequence shown here is derived from an EMBL/GenBank/DDBJ whole genome shotgun (WGS) entry which is preliminary data.</text>
</comment>
<dbReference type="SMART" id="SM00388">
    <property type="entry name" value="HisKA"/>
    <property type="match status" value="1"/>
</dbReference>
<dbReference type="PROSITE" id="PS50894">
    <property type="entry name" value="HPT"/>
    <property type="match status" value="1"/>
</dbReference>
<protein>
    <recommendedName>
        <fullName evidence="17">Circadian input-output histidine kinase CikA</fullName>
        <ecNumber evidence="4">2.7.13.3</ecNumber>
    </recommendedName>
    <alternativeName>
        <fullName evidence="16">Sensory/regulatory protein RpfC</fullName>
    </alternativeName>
</protein>
<dbReference type="Gene3D" id="3.30.450.20">
    <property type="entry name" value="PAS domain"/>
    <property type="match status" value="3"/>
</dbReference>
<dbReference type="GO" id="GO:0005524">
    <property type="term" value="F:ATP binding"/>
    <property type="evidence" value="ECO:0007669"/>
    <property type="project" value="UniProtKB-KW"/>
</dbReference>
<evidence type="ECO:0000256" key="8">
    <source>
        <dbReference type="ARBA" id="ARBA00022692"/>
    </source>
</evidence>
<dbReference type="PROSITE" id="PS50109">
    <property type="entry name" value="HIS_KIN"/>
    <property type="match status" value="1"/>
</dbReference>
<keyword evidence="12 20" id="KW-1133">Transmembrane helix</keyword>
<evidence type="ECO:0000259" key="24">
    <source>
        <dbReference type="PROSITE" id="PS50113"/>
    </source>
</evidence>